<feature type="binding site" evidence="6">
    <location>
        <position position="182"/>
    </location>
    <ligand>
        <name>S-adenosyl-L-methionine</name>
        <dbReference type="ChEBI" id="CHEBI:59789"/>
    </ligand>
</feature>
<reference evidence="7 8" key="1">
    <citation type="submission" date="2020-08" db="EMBL/GenBank/DDBJ databases">
        <title>Genome sequence of Rhizobiales bacterium strain IZ6.</title>
        <authorList>
            <person name="Nakai R."/>
            <person name="Naganuma T."/>
        </authorList>
    </citation>
    <scope>NUCLEOTIDE SEQUENCE [LARGE SCALE GENOMIC DNA]</scope>
    <source>
        <strain evidence="7 8">IZ6</strain>
    </source>
</reference>
<dbReference type="NCBIfam" id="NF001784">
    <property type="entry name" value="PRK00517.2-1"/>
    <property type="match status" value="1"/>
</dbReference>
<dbReference type="InterPro" id="IPR050078">
    <property type="entry name" value="Ribosomal_L11_MeTrfase_PrmA"/>
</dbReference>
<dbReference type="KEGG" id="tso:IZ6_21330"/>
<proteinExistence type="inferred from homology"/>
<keyword evidence="3 6" id="KW-0489">Methyltransferase</keyword>
<keyword evidence="5 6" id="KW-0949">S-adenosyl-L-methionine</keyword>
<dbReference type="Gene3D" id="3.40.50.150">
    <property type="entry name" value="Vaccinia Virus protein VP39"/>
    <property type="match status" value="1"/>
</dbReference>
<dbReference type="GO" id="GO:0032259">
    <property type="term" value="P:methylation"/>
    <property type="evidence" value="ECO:0007669"/>
    <property type="project" value="UniProtKB-KW"/>
</dbReference>
<evidence type="ECO:0000313" key="8">
    <source>
        <dbReference type="Proteomes" id="UP000515317"/>
    </source>
</evidence>
<dbReference type="AlphaFoldDB" id="A0A6S6QXV8"/>
<feature type="binding site" evidence="6">
    <location>
        <position position="229"/>
    </location>
    <ligand>
        <name>S-adenosyl-L-methionine</name>
        <dbReference type="ChEBI" id="CHEBI:59789"/>
    </ligand>
</feature>
<dbReference type="GO" id="GO:0008276">
    <property type="term" value="F:protein methyltransferase activity"/>
    <property type="evidence" value="ECO:0007669"/>
    <property type="project" value="UniProtKB-UniRule"/>
</dbReference>
<name>A0A6S6QXV8_9HYPH</name>
<dbReference type="Pfam" id="PF06325">
    <property type="entry name" value="PrmA"/>
    <property type="match status" value="1"/>
</dbReference>
<accession>A0A6S6QXV8</accession>
<protein>
    <recommendedName>
        <fullName evidence="6">Ribosomal protein L11 methyltransferase</fullName>
        <shortName evidence="6">L11 Mtase</shortName>
        <ecNumber evidence="6">2.1.1.-</ecNumber>
    </recommendedName>
</protein>
<feature type="binding site" evidence="6">
    <location>
        <position position="137"/>
    </location>
    <ligand>
        <name>S-adenosyl-L-methionine</name>
        <dbReference type="ChEBI" id="CHEBI:59789"/>
    </ligand>
</feature>
<comment type="function">
    <text evidence="6">Methylates ribosomal protein L11.</text>
</comment>
<keyword evidence="2 6" id="KW-0963">Cytoplasm</keyword>
<evidence type="ECO:0000256" key="2">
    <source>
        <dbReference type="ARBA" id="ARBA00022490"/>
    </source>
</evidence>
<comment type="subcellular location">
    <subcellularLocation>
        <location evidence="6">Cytoplasm</location>
    </subcellularLocation>
</comment>
<dbReference type="EC" id="2.1.1.-" evidence="6"/>
<keyword evidence="7" id="KW-0687">Ribonucleoprotein</keyword>
<organism evidence="7 8">
    <name type="scientific">Terrihabitans soli</name>
    <dbReference type="NCBI Taxonomy" id="708113"/>
    <lineage>
        <taxon>Bacteria</taxon>
        <taxon>Pseudomonadati</taxon>
        <taxon>Pseudomonadota</taxon>
        <taxon>Alphaproteobacteria</taxon>
        <taxon>Hyphomicrobiales</taxon>
        <taxon>Terrihabitans</taxon>
    </lineage>
</organism>
<evidence type="ECO:0000256" key="5">
    <source>
        <dbReference type="ARBA" id="ARBA00022691"/>
    </source>
</evidence>
<feature type="binding site" evidence="6">
    <location>
        <position position="160"/>
    </location>
    <ligand>
        <name>S-adenosyl-L-methionine</name>
        <dbReference type="ChEBI" id="CHEBI:59789"/>
    </ligand>
</feature>
<dbReference type="GO" id="GO:0005840">
    <property type="term" value="C:ribosome"/>
    <property type="evidence" value="ECO:0007669"/>
    <property type="project" value="UniProtKB-KW"/>
</dbReference>
<dbReference type="PANTHER" id="PTHR43648:SF1">
    <property type="entry name" value="ELECTRON TRANSFER FLAVOPROTEIN BETA SUBUNIT LYSINE METHYLTRANSFERASE"/>
    <property type="match status" value="1"/>
</dbReference>
<keyword evidence="8" id="KW-1185">Reference proteome</keyword>
<comment type="catalytic activity">
    <reaction evidence="6">
        <text>L-lysyl-[protein] + 3 S-adenosyl-L-methionine = N(6),N(6),N(6)-trimethyl-L-lysyl-[protein] + 3 S-adenosyl-L-homocysteine + 3 H(+)</text>
        <dbReference type="Rhea" id="RHEA:54192"/>
        <dbReference type="Rhea" id="RHEA-COMP:9752"/>
        <dbReference type="Rhea" id="RHEA-COMP:13826"/>
        <dbReference type="ChEBI" id="CHEBI:15378"/>
        <dbReference type="ChEBI" id="CHEBI:29969"/>
        <dbReference type="ChEBI" id="CHEBI:57856"/>
        <dbReference type="ChEBI" id="CHEBI:59789"/>
        <dbReference type="ChEBI" id="CHEBI:61961"/>
    </reaction>
</comment>
<evidence type="ECO:0000256" key="3">
    <source>
        <dbReference type="ARBA" id="ARBA00022603"/>
    </source>
</evidence>
<evidence type="ECO:0000313" key="7">
    <source>
        <dbReference type="EMBL" id="BCJ91398.1"/>
    </source>
</evidence>
<evidence type="ECO:0000256" key="4">
    <source>
        <dbReference type="ARBA" id="ARBA00022679"/>
    </source>
</evidence>
<evidence type="ECO:0000256" key="1">
    <source>
        <dbReference type="ARBA" id="ARBA00009741"/>
    </source>
</evidence>
<keyword evidence="7" id="KW-0689">Ribosomal protein</keyword>
<keyword evidence="4 6" id="KW-0808">Transferase</keyword>
<dbReference type="Proteomes" id="UP000515317">
    <property type="component" value="Chromosome"/>
</dbReference>
<dbReference type="EMBL" id="AP023361">
    <property type="protein sequence ID" value="BCJ91398.1"/>
    <property type="molecule type" value="Genomic_DNA"/>
</dbReference>
<dbReference type="InterPro" id="IPR004498">
    <property type="entry name" value="Ribosomal_PrmA_MeTrfase"/>
</dbReference>
<sequence>MPTSVTRIFAAQKQAEDLAQVASEILPLDEVSVAVSETKPDDPLWRVDIYAGPNITPANLEREVRAALGQKIAGLDVQSEVIEDADWVAASLAGLDPVPAGRFLVHGAHDAGRVPKNAHGIQVEAALAFGTGHHGTTKGCLMAFDGLLKQTRPRKILDLGTGTGVLAIAAAKALGHGVLGSDIDRTSVTIARANAALNRVADRVRIVHANGLGHPYIRGNSPYDLVFANILAGPLVRLAPGIARSVRLGGHVILSGLLTHQERQVRAAYRTQGLLPVKKRVLDNWVTLTLRRGPV</sequence>
<dbReference type="GO" id="GO:0005737">
    <property type="term" value="C:cytoplasm"/>
    <property type="evidence" value="ECO:0007669"/>
    <property type="project" value="UniProtKB-SubCell"/>
</dbReference>
<comment type="similarity">
    <text evidence="1 6">Belongs to the methyltransferase superfamily. PrmA family.</text>
</comment>
<dbReference type="CDD" id="cd02440">
    <property type="entry name" value="AdoMet_MTases"/>
    <property type="match status" value="1"/>
</dbReference>
<dbReference type="HAMAP" id="MF_00735">
    <property type="entry name" value="Methyltr_PrmA"/>
    <property type="match status" value="1"/>
</dbReference>
<dbReference type="RefSeq" id="WP_222875046.1">
    <property type="nucleotide sequence ID" value="NZ_AP023361.1"/>
</dbReference>
<dbReference type="SUPFAM" id="SSF53335">
    <property type="entry name" value="S-adenosyl-L-methionine-dependent methyltransferases"/>
    <property type="match status" value="1"/>
</dbReference>
<evidence type="ECO:0000256" key="6">
    <source>
        <dbReference type="HAMAP-Rule" id="MF_00735"/>
    </source>
</evidence>
<gene>
    <name evidence="6 7" type="primary">prmA</name>
    <name evidence="7" type="ORF">IZ6_21330</name>
</gene>
<dbReference type="InterPro" id="IPR029063">
    <property type="entry name" value="SAM-dependent_MTases_sf"/>
</dbReference>
<dbReference type="PANTHER" id="PTHR43648">
    <property type="entry name" value="ELECTRON TRANSFER FLAVOPROTEIN BETA SUBUNIT LYSINE METHYLTRANSFERASE"/>
    <property type="match status" value="1"/>
</dbReference>